<gene>
    <name evidence="1" type="ORF">IPJ48_17775</name>
</gene>
<dbReference type="Proteomes" id="UP000886602">
    <property type="component" value="Unassembled WGS sequence"/>
</dbReference>
<name>A0A9D7F9Y5_9RHOO</name>
<reference evidence="1" key="1">
    <citation type="submission" date="2020-10" db="EMBL/GenBank/DDBJ databases">
        <title>Connecting structure to function with the recovery of over 1000 high-quality activated sludge metagenome-assembled genomes encoding full-length rRNA genes using long-read sequencing.</title>
        <authorList>
            <person name="Singleton C.M."/>
            <person name="Petriglieri F."/>
            <person name="Kristensen J.M."/>
            <person name="Kirkegaard R.H."/>
            <person name="Michaelsen T.Y."/>
            <person name="Andersen M.H."/>
            <person name="Karst S.M."/>
            <person name="Dueholm M.S."/>
            <person name="Nielsen P.H."/>
            <person name="Albertsen M."/>
        </authorList>
    </citation>
    <scope>NUCLEOTIDE SEQUENCE</scope>
    <source>
        <strain evidence="1">EsbW_18-Q3-R4-48_MAXAC.044</strain>
    </source>
</reference>
<dbReference type="AlphaFoldDB" id="A0A9D7F9Y5"/>
<dbReference type="EMBL" id="JADJNC010000048">
    <property type="protein sequence ID" value="MBK7424777.1"/>
    <property type="molecule type" value="Genomic_DNA"/>
</dbReference>
<evidence type="ECO:0000313" key="1">
    <source>
        <dbReference type="EMBL" id="MBK7424777.1"/>
    </source>
</evidence>
<protein>
    <submittedName>
        <fullName evidence="1">Uncharacterized protein</fullName>
    </submittedName>
</protein>
<accession>A0A9D7F9Y5</accession>
<organism evidence="1 2">
    <name type="scientific">Candidatus Propionivibrio dominans</name>
    <dbReference type="NCBI Taxonomy" id="2954373"/>
    <lineage>
        <taxon>Bacteria</taxon>
        <taxon>Pseudomonadati</taxon>
        <taxon>Pseudomonadota</taxon>
        <taxon>Betaproteobacteria</taxon>
        <taxon>Rhodocyclales</taxon>
        <taxon>Rhodocyclaceae</taxon>
        <taxon>Propionivibrio</taxon>
    </lineage>
</organism>
<sequence length="122" mass="12699">MQAVQDPYAAPLVRMQTDELLRQANIGGAAHGRSRIQNLSPALLAEQAKIAMNYQNQMAQQGGAGMKPDTASMAAALMGGAKADASGYGSPLASAFGNIVQTNQNQTNLDSILNALKAQRGN</sequence>
<comment type="caution">
    <text evidence="1">The sequence shown here is derived from an EMBL/GenBank/DDBJ whole genome shotgun (WGS) entry which is preliminary data.</text>
</comment>
<proteinExistence type="predicted"/>
<evidence type="ECO:0000313" key="2">
    <source>
        <dbReference type="Proteomes" id="UP000886602"/>
    </source>
</evidence>